<accession>A0ACA9PAU9</accession>
<feature type="non-terminal residue" evidence="1">
    <location>
        <position position="1"/>
    </location>
</feature>
<feature type="non-terminal residue" evidence="1">
    <location>
        <position position="420"/>
    </location>
</feature>
<name>A0ACA9PAU9_9GLOM</name>
<dbReference type="Proteomes" id="UP000789920">
    <property type="component" value="Unassembled WGS sequence"/>
</dbReference>
<protein>
    <submittedName>
        <fullName evidence="1">21165_t:CDS:1</fullName>
    </submittedName>
</protein>
<organism evidence="1 2">
    <name type="scientific">Racocetra persica</name>
    <dbReference type="NCBI Taxonomy" id="160502"/>
    <lineage>
        <taxon>Eukaryota</taxon>
        <taxon>Fungi</taxon>
        <taxon>Fungi incertae sedis</taxon>
        <taxon>Mucoromycota</taxon>
        <taxon>Glomeromycotina</taxon>
        <taxon>Glomeromycetes</taxon>
        <taxon>Diversisporales</taxon>
        <taxon>Gigasporaceae</taxon>
        <taxon>Racocetra</taxon>
    </lineage>
</organism>
<proteinExistence type="predicted"/>
<dbReference type="EMBL" id="CAJVQC010019358">
    <property type="protein sequence ID" value="CAG8700695.1"/>
    <property type="molecule type" value="Genomic_DNA"/>
</dbReference>
<reference evidence="1" key="1">
    <citation type="submission" date="2021-06" db="EMBL/GenBank/DDBJ databases">
        <authorList>
            <person name="Kallberg Y."/>
            <person name="Tangrot J."/>
            <person name="Rosling A."/>
        </authorList>
    </citation>
    <scope>NUCLEOTIDE SEQUENCE</scope>
    <source>
        <strain evidence="1">MA461A</strain>
    </source>
</reference>
<comment type="caution">
    <text evidence="1">The sequence shown here is derived from an EMBL/GenBank/DDBJ whole genome shotgun (WGS) entry which is preliminary data.</text>
</comment>
<evidence type="ECO:0000313" key="1">
    <source>
        <dbReference type="EMBL" id="CAG8700695.1"/>
    </source>
</evidence>
<keyword evidence="2" id="KW-1185">Reference proteome</keyword>
<gene>
    <name evidence="1" type="ORF">RPERSI_LOCUS10012</name>
</gene>
<sequence>LKTFLNQKGGFIEEIYGETGIDKKELLLAELEEEKSSIKSKEDFDSNLYFVSGSDILDYDKTVRELYEIKNEAFKKLKATQCTYEKCKKDKLTNPYVYETNSITGIKTVFCNQSCLNKYLEELNKLNNSSQTVSSPKREEKESIICTNCDEAFQAHNRLILERKNLEVPNFPTYEELEAMQDEGKLENYVEQKIEEIKQIREREEAEKSPKHSADSDSINQEIQQLQQDIKQLEANPQNNPAYQSNLNSQKQKLKALEEKANKQPSLNNSQQINNLSDFVNLEELVCYDNELTSLNLNNCTKLREIRCSDNQLTNLDDMGKLKELDIDNTDIDSGLEYLPVSLEKFFCSVHEKKDAKVRSIYNLFTNEEGEVETDNAKKEAPTWFTNYQEDYQILSERFKKYDLCPECEQPNTGEQWCQE</sequence>
<evidence type="ECO:0000313" key="2">
    <source>
        <dbReference type="Proteomes" id="UP000789920"/>
    </source>
</evidence>